<name>A0AAV7RYU2_PLEWA</name>
<evidence type="ECO:0000256" key="1">
    <source>
        <dbReference type="SAM" id="MobiDB-lite"/>
    </source>
</evidence>
<organism evidence="2 3">
    <name type="scientific">Pleurodeles waltl</name>
    <name type="common">Iberian ribbed newt</name>
    <dbReference type="NCBI Taxonomy" id="8319"/>
    <lineage>
        <taxon>Eukaryota</taxon>
        <taxon>Metazoa</taxon>
        <taxon>Chordata</taxon>
        <taxon>Craniata</taxon>
        <taxon>Vertebrata</taxon>
        <taxon>Euteleostomi</taxon>
        <taxon>Amphibia</taxon>
        <taxon>Batrachia</taxon>
        <taxon>Caudata</taxon>
        <taxon>Salamandroidea</taxon>
        <taxon>Salamandridae</taxon>
        <taxon>Pleurodelinae</taxon>
        <taxon>Pleurodeles</taxon>
    </lineage>
</organism>
<feature type="region of interest" description="Disordered" evidence="1">
    <location>
        <begin position="28"/>
        <end position="92"/>
    </location>
</feature>
<protein>
    <submittedName>
        <fullName evidence="2">Uncharacterized protein</fullName>
    </submittedName>
</protein>
<evidence type="ECO:0000313" key="3">
    <source>
        <dbReference type="Proteomes" id="UP001066276"/>
    </source>
</evidence>
<evidence type="ECO:0000313" key="2">
    <source>
        <dbReference type="EMBL" id="KAJ1156877.1"/>
    </source>
</evidence>
<feature type="compositionally biased region" description="Low complexity" evidence="1">
    <location>
        <begin position="77"/>
        <end position="92"/>
    </location>
</feature>
<gene>
    <name evidence="2" type="ORF">NDU88_009594</name>
</gene>
<feature type="compositionally biased region" description="Low complexity" evidence="1">
    <location>
        <begin position="54"/>
        <end position="64"/>
    </location>
</feature>
<dbReference type="AlphaFoldDB" id="A0AAV7RYU2"/>
<sequence length="92" mass="9730">MFLFALRRLGPKKQPMASLGEAWRLSPHRAAPPGVPGAAAPVRARLRRSRGRSRAQPSSRGAAAVWHEVRPWPRDGPSPLAAPAAGAPGIEG</sequence>
<keyword evidence="3" id="KW-1185">Reference proteome</keyword>
<feature type="compositionally biased region" description="Low complexity" evidence="1">
    <location>
        <begin position="29"/>
        <end position="43"/>
    </location>
</feature>
<reference evidence="2" key="1">
    <citation type="journal article" date="2022" name="bioRxiv">
        <title>Sequencing and chromosome-scale assembly of the giantPleurodeles waltlgenome.</title>
        <authorList>
            <person name="Brown T."/>
            <person name="Elewa A."/>
            <person name="Iarovenko S."/>
            <person name="Subramanian E."/>
            <person name="Araus A.J."/>
            <person name="Petzold A."/>
            <person name="Susuki M."/>
            <person name="Suzuki K.-i.T."/>
            <person name="Hayashi T."/>
            <person name="Toyoda A."/>
            <person name="Oliveira C."/>
            <person name="Osipova E."/>
            <person name="Leigh N.D."/>
            <person name="Simon A."/>
            <person name="Yun M.H."/>
        </authorList>
    </citation>
    <scope>NUCLEOTIDE SEQUENCE</scope>
    <source>
        <strain evidence="2">20211129_DDA</strain>
        <tissue evidence="2">Liver</tissue>
    </source>
</reference>
<proteinExistence type="predicted"/>
<dbReference type="Proteomes" id="UP001066276">
    <property type="component" value="Chromosome 5"/>
</dbReference>
<accession>A0AAV7RYU2</accession>
<comment type="caution">
    <text evidence="2">The sequence shown here is derived from an EMBL/GenBank/DDBJ whole genome shotgun (WGS) entry which is preliminary data.</text>
</comment>
<dbReference type="EMBL" id="JANPWB010000009">
    <property type="protein sequence ID" value="KAJ1156877.1"/>
    <property type="molecule type" value="Genomic_DNA"/>
</dbReference>
<feature type="compositionally biased region" description="Basic residues" evidence="1">
    <location>
        <begin position="44"/>
        <end position="53"/>
    </location>
</feature>